<accession>A0A1M6FCC5</accession>
<keyword evidence="1" id="KW-1133">Transmembrane helix</keyword>
<evidence type="ECO:0000256" key="1">
    <source>
        <dbReference type="SAM" id="Phobius"/>
    </source>
</evidence>
<dbReference type="Proteomes" id="UP000184241">
    <property type="component" value="Unassembled WGS sequence"/>
</dbReference>
<reference evidence="2 3" key="1">
    <citation type="submission" date="2016-11" db="EMBL/GenBank/DDBJ databases">
        <authorList>
            <person name="Jaros S."/>
            <person name="Januszkiewicz K."/>
            <person name="Wedrychowicz H."/>
        </authorList>
    </citation>
    <scope>NUCLEOTIDE SEQUENCE [LARGE SCALE GENOMIC DNA]</scope>
    <source>
        <strain evidence="2 3">DSM 6191</strain>
    </source>
</reference>
<sequence>MVYNYRKVNTSFRVDFGYGFLVITIILSVFIELMKAYICKIKLK</sequence>
<evidence type="ECO:0000313" key="3">
    <source>
        <dbReference type="Proteomes" id="UP000184241"/>
    </source>
</evidence>
<dbReference type="RefSeq" id="WP_278335163.1">
    <property type="nucleotide sequence ID" value="NZ_FQXU01000027.1"/>
</dbReference>
<protein>
    <submittedName>
        <fullName evidence="2">Uncharacterized protein</fullName>
    </submittedName>
</protein>
<dbReference type="AlphaFoldDB" id="A0A1M6FCC5"/>
<evidence type="ECO:0000313" key="2">
    <source>
        <dbReference type="EMBL" id="SHI95311.1"/>
    </source>
</evidence>
<feature type="transmembrane region" description="Helical" evidence="1">
    <location>
        <begin position="16"/>
        <end position="38"/>
    </location>
</feature>
<dbReference type="EMBL" id="FQXU01000027">
    <property type="protein sequence ID" value="SHI95311.1"/>
    <property type="molecule type" value="Genomic_DNA"/>
</dbReference>
<name>A0A1M6FCC5_9CLOT</name>
<keyword evidence="1" id="KW-0812">Transmembrane</keyword>
<keyword evidence="1" id="KW-0472">Membrane</keyword>
<organism evidence="2 3">
    <name type="scientific">Clostridium intestinale DSM 6191</name>
    <dbReference type="NCBI Taxonomy" id="1121320"/>
    <lineage>
        <taxon>Bacteria</taxon>
        <taxon>Bacillati</taxon>
        <taxon>Bacillota</taxon>
        <taxon>Clostridia</taxon>
        <taxon>Eubacteriales</taxon>
        <taxon>Clostridiaceae</taxon>
        <taxon>Clostridium</taxon>
    </lineage>
</organism>
<gene>
    <name evidence="2" type="ORF">SAMN02745941_04612</name>
</gene>
<proteinExistence type="predicted"/>